<organism evidence="2 4">
    <name type="scientific">Legionella taurinensis</name>
    <dbReference type="NCBI Taxonomy" id="70611"/>
    <lineage>
        <taxon>Bacteria</taxon>
        <taxon>Pseudomonadati</taxon>
        <taxon>Pseudomonadota</taxon>
        <taxon>Gammaproteobacteria</taxon>
        <taxon>Legionellales</taxon>
        <taxon>Legionellaceae</taxon>
        <taxon>Legionella</taxon>
    </lineage>
</organism>
<dbReference type="Proteomes" id="UP000306421">
    <property type="component" value="Unassembled WGS sequence"/>
</dbReference>
<evidence type="ECO:0000313" key="2">
    <source>
        <dbReference type="EMBL" id="TID45692.1"/>
    </source>
</evidence>
<dbReference type="Proteomes" id="UP000251035">
    <property type="component" value="Unassembled WGS sequence"/>
</dbReference>
<dbReference type="AlphaFoldDB" id="A0AB38N9B5"/>
<proteinExistence type="predicted"/>
<dbReference type="EMBL" id="QFGG01000002">
    <property type="protein sequence ID" value="TID45692.1"/>
    <property type="molecule type" value="Genomic_DNA"/>
</dbReference>
<dbReference type="EMBL" id="QCXM01000002">
    <property type="protein sequence ID" value="PUT48928.1"/>
    <property type="molecule type" value="Genomic_DNA"/>
</dbReference>
<accession>A0AB38N9B5</accession>
<evidence type="ECO:0000313" key="4">
    <source>
        <dbReference type="Proteomes" id="UP000306421"/>
    </source>
</evidence>
<sequence>MFSKSQPTRIQLSPQQQGGDCGYQVITLGLFYLALRAASSSSLQERLDNSKALACLLTSVIPPVPHILLQDKSSGNAKNLLHHVQAVASGTWDSPGFDEILSSFTVALKQRASQSTWLPEQVKQKIKSGLWFDDYCCWENYPSFKAIKEKVICQMDELYARLSKKDACDFEKIQEVMFNARVTVCNQLSDEELLEPVNEVIRRHYQDVFKKAWLDCAFLKALTADLLGCADLFFSGSDVMITGCATDSNHWSIELPGNEASEKLISLYQQGYQKTLSIHRIYPNNSNCFFKAPLENNQEKIKPITLSFTS</sequence>
<evidence type="ECO:0000313" key="3">
    <source>
        <dbReference type="Proteomes" id="UP000251035"/>
    </source>
</evidence>
<reference evidence="2 4" key="2">
    <citation type="submission" date="2018-04" db="EMBL/GenBank/DDBJ databases">
        <title>Whole genome sequence comparison of clinical and drinking water Legionella pneumophila isolates.</title>
        <authorList>
            <person name="Garner E."/>
        </authorList>
    </citation>
    <scope>NUCLEOTIDE SEQUENCE [LARGE SCALE GENOMIC DNA]</scope>
    <source>
        <strain evidence="2 4">WH02</strain>
    </source>
</reference>
<name>A0AB38N9B5_9GAMM</name>
<protein>
    <submittedName>
        <fullName evidence="2">Uncharacterized protein</fullName>
    </submittedName>
</protein>
<evidence type="ECO:0000313" key="1">
    <source>
        <dbReference type="EMBL" id="PUT48928.1"/>
    </source>
</evidence>
<comment type="caution">
    <text evidence="2">The sequence shown here is derived from an EMBL/GenBank/DDBJ whole genome shotgun (WGS) entry which is preliminary data.</text>
</comment>
<dbReference type="RefSeq" id="WP_108291030.1">
    <property type="nucleotide sequence ID" value="NZ_JAWVLH010000001.1"/>
</dbReference>
<keyword evidence="3" id="KW-1185">Reference proteome</keyword>
<reference evidence="1 3" key="1">
    <citation type="submission" date="2018-04" db="EMBL/GenBank/DDBJ databases">
        <title>Whole genome sequence comparison of clinical and drinking water Legionella pneumophila isolates associated with the Flint Water Crisis.</title>
        <authorList>
            <person name="Garner E."/>
            <person name="Brown C."/>
            <person name="Schwake O."/>
            <person name="Coil D."/>
            <person name="Jospin G."/>
            <person name="Eisen J."/>
            <person name="Edwards M."/>
            <person name="Pruden A."/>
        </authorList>
    </citation>
    <scope>NUCLEOTIDE SEQUENCE [LARGE SCALE GENOMIC DNA]</scope>
    <source>
        <strain evidence="1 3">Genessee03</strain>
    </source>
</reference>
<gene>
    <name evidence="1" type="ORF">DB745_02620</name>
    <name evidence="2" type="ORF">DIZ81_02615</name>
</gene>